<evidence type="ECO:0000313" key="1">
    <source>
        <dbReference type="EMBL" id="UPQ80070.1"/>
    </source>
</evidence>
<evidence type="ECO:0000313" key="2">
    <source>
        <dbReference type="Proteomes" id="UP000830583"/>
    </source>
</evidence>
<keyword evidence="2" id="KW-1185">Reference proteome</keyword>
<gene>
    <name evidence="1" type="ORF">M0M57_04360</name>
</gene>
<dbReference type="RefSeq" id="WP_248435725.1">
    <property type="nucleotide sequence ID" value="NZ_CP096205.1"/>
</dbReference>
<dbReference type="Proteomes" id="UP000830583">
    <property type="component" value="Chromosome"/>
</dbReference>
<dbReference type="EMBL" id="CP096205">
    <property type="protein sequence ID" value="UPQ80070.1"/>
    <property type="molecule type" value="Genomic_DNA"/>
</dbReference>
<reference evidence="1" key="1">
    <citation type="submission" date="2022-04" db="EMBL/GenBank/DDBJ databases">
        <title>Consumption of N2O by Flavobacterium azooxidireducens sp. nov. isolated from Decomposing Leaf Litter of Phragmites australis (Cav.).</title>
        <authorList>
            <person name="Behrendt U."/>
            <person name="Spanner T."/>
            <person name="Augustin J."/>
            <person name="Horn M.A."/>
            <person name="Kolb S."/>
            <person name="Ulrich A."/>
        </authorList>
    </citation>
    <scope>NUCLEOTIDE SEQUENCE</scope>
    <source>
        <strain evidence="1">IGB 4-14</strain>
    </source>
</reference>
<organism evidence="1 2">
    <name type="scientific">Flavobacterium azooxidireducens</name>
    <dbReference type="NCBI Taxonomy" id="1871076"/>
    <lineage>
        <taxon>Bacteria</taxon>
        <taxon>Pseudomonadati</taxon>
        <taxon>Bacteroidota</taxon>
        <taxon>Flavobacteriia</taxon>
        <taxon>Flavobacteriales</taxon>
        <taxon>Flavobacteriaceae</taxon>
        <taxon>Flavobacterium</taxon>
    </lineage>
</organism>
<protein>
    <recommendedName>
        <fullName evidence="3">Immunity protein 43 domain-containing protein</fullName>
    </recommendedName>
</protein>
<sequence length="228" mass="27184">MKYYKLNYNSLNTKETGTQFQSTEGIIGDIQSDFIPFEGKINFAFKLPEPFLEKKAKQTTYLNVIMIPSWFNVFKDYFIDFLNGFKIGEYQTWRLKVHQNGKIINDYCLFFLNNTKQNELVKFDESEFYLGKYSDYMYVGEDIKILNYENYLDILDVMKNDNDNFIKCRSIVLNLKKVKEDFFRIINVPSCSGFYVSERLKNAIEEQRFTGFAFNEIEEIDKKIKVLY</sequence>
<accession>A0ABY4KI72</accession>
<evidence type="ECO:0008006" key="3">
    <source>
        <dbReference type="Google" id="ProtNLM"/>
    </source>
</evidence>
<proteinExistence type="predicted"/>
<name>A0ABY4KI72_9FLAO</name>